<evidence type="ECO:0000256" key="2">
    <source>
        <dbReference type="SAM" id="MobiDB-lite"/>
    </source>
</evidence>
<feature type="signal peptide" evidence="3">
    <location>
        <begin position="1"/>
        <end position="25"/>
    </location>
</feature>
<dbReference type="OrthoDB" id="674326at2"/>
<dbReference type="KEGG" id="pgin:FRZ67_08970"/>
<evidence type="ECO:0008006" key="6">
    <source>
        <dbReference type="Google" id="ProtNLM"/>
    </source>
</evidence>
<accession>A0A5B8V992</accession>
<keyword evidence="3" id="KW-0732">Signal</keyword>
<feature type="region of interest" description="Disordered" evidence="2">
    <location>
        <begin position="30"/>
        <end position="54"/>
    </location>
</feature>
<dbReference type="Proteomes" id="UP000321533">
    <property type="component" value="Chromosome"/>
</dbReference>
<dbReference type="AlphaFoldDB" id="A0A5B8V992"/>
<evidence type="ECO:0000256" key="3">
    <source>
        <dbReference type="SAM" id="SignalP"/>
    </source>
</evidence>
<gene>
    <name evidence="4" type="ORF">FRZ67_08970</name>
</gene>
<keyword evidence="1" id="KW-0175">Coiled coil</keyword>
<keyword evidence="5" id="KW-1185">Reference proteome</keyword>
<protein>
    <recommendedName>
        <fullName evidence="6">OmpH family outer membrane protein</fullName>
    </recommendedName>
</protein>
<organism evidence="4 5">
    <name type="scientific">Panacibacter ginsenosidivorans</name>
    <dbReference type="NCBI Taxonomy" id="1813871"/>
    <lineage>
        <taxon>Bacteria</taxon>
        <taxon>Pseudomonadati</taxon>
        <taxon>Bacteroidota</taxon>
        <taxon>Chitinophagia</taxon>
        <taxon>Chitinophagales</taxon>
        <taxon>Chitinophagaceae</taxon>
        <taxon>Panacibacter</taxon>
    </lineage>
</organism>
<sequence length="263" mass="30632">MRNVFKNPKGLILAGLSVIVITAAAWQTDDKDKKNDSTRRQSTGDTIVPKQRNNDKNEFRMKQLDEAMKELDLHLKDLDIEISKNVKEALAQVDFEKISKDVQAQLKQVDFDKINKEVQEELKKVDFNKINIEVQQSLKEAQEEIKKVDMQKLQNEMKEMQLKLNSTQFKQQIENAMQGAKKEIEKAKQELQDLKDFTNALEKDGLIDKKKGYTVEWTKDGDLIINGKTQPKDIADKYSRYYKKDGYKIKIRPDDDHLEIDDL</sequence>
<feature type="coiled-coil region" evidence="1">
    <location>
        <begin position="131"/>
        <end position="204"/>
    </location>
</feature>
<feature type="chain" id="PRO_5022880452" description="OmpH family outer membrane protein" evidence="3">
    <location>
        <begin position="26"/>
        <end position="263"/>
    </location>
</feature>
<proteinExistence type="predicted"/>
<dbReference type="EMBL" id="CP042435">
    <property type="protein sequence ID" value="QEC67421.1"/>
    <property type="molecule type" value="Genomic_DNA"/>
</dbReference>
<evidence type="ECO:0000256" key="1">
    <source>
        <dbReference type="SAM" id="Coils"/>
    </source>
</evidence>
<evidence type="ECO:0000313" key="4">
    <source>
        <dbReference type="EMBL" id="QEC67421.1"/>
    </source>
</evidence>
<reference evidence="4 5" key="1">
    <citation type="journal article" date="2016" name="Int. J. Syst. Evol. Microbiol.">
        <title>Panacibacter ginsenosidivorans gen. nov., sp. nov., with ginsenoside converting activity isolated from soil of a ginseng field.</title>
        <authorList>
            <person name="Siddiqi M.Z."/>
            <person name="Muhammad Shafi S."/>
            <person name="Choi K.D."/>
            <person name="Im W.T."/>
        </authorList>
    </citation>
    <scope>NUCLEOTIDE SEQUENCE [LARGE SCALE GENOMIC DNA]</scope>
    <source>
        <strain evidence="4 5">Gsoil1550</strain>
    </source>
</reference>
<evidence type="ECO:0000313" key="5">
    <source>
        <dbReference type="Proteomes" id="UP000321533"/>
    </source>
</evidence>
<name>A0A5B8V992_9BACT</name>
<dbReference type="RefSeq" id="WP_147189228.1">
    <property type="nucleotide sequence ID" value="NZ_CP042435.1"/>
</dbReference>
<feature type="compositionally biased region" description="Basic and acidic residues" evidence="2">
    <location>
        <begin position="30"/>
        <end position="39"/>
    </location>
</feature>